<dbReference type="GO" id="GO:0046872">
    <property type="term" value="F:metal ion binding"/>
    <property type="evidence" value="ECO:0007669"/>
    <property type="project" value="UniProtKB-KW"/>
</dbReference>
<dbReference type="GO" id="GO:0006412">
    <property type="term" value="P:translation"/>
    <property type="evidence" value="ECO:0007669"/>
    <property type="project" value="InterPro"/>
</dbReference>
<dbReference type="SUPFAM" id="SSF53335">
    <property type="entry name" value="S-adenosyl-L-methionine-dependent methyltransferases"/>
    <property type="match status" value="1"/>
</dbReference>
<dbReference type="RefSeq" id="WP_069307376.1">
    <property type="nucleotide sequence ID" value="NZ_MCRJ01000074.1"/>
</dbReference>
<organism evidence="5 6">
    <name type="scientific">Methylobrevis pamukkalensis</name>
    <dbReference type="NCBI Taxonomy" id="1439726"/>
    <lineage>
        <taxon>Bacteria</taxon>
        <taxon>Pseudomonadati</taxon>
        <taxon>Pseudomonadota</taxon>
        <taxon>Alphaproteobacteria</taxon>
        <taxon>Hyphomicrobiales</taxon>
        <taxon>Pleomorphomonadaceae</taxon>
        <taxon>Methylobrevis</taxon>
    </lineage>
</organism>
<keyword evidence="4" id="KW-0411">Iron-sulfur</keyword>
<evidence type="ECO:0000256" key="3">
    <source>
        <dbReference type="ARBA" id="ARBA00023004"/>
    </source>
</evidence>
<evidence type="ECO:0000256" key="1">
    <source>
        <dbReference type="ARBA" id="ARBA00022723"/>
    </source>
</evidence>
<sequence>MDLPAHLRAVADEALDGIDLATLAGAAEALSARYRGEVRDGRMHLSADLYARAYMAARLPATYAAIRAAVAAASERMPDLAPRTLLDIGAGPGSATWATLDCWPSIEAVTLAEGSPAIRAWGERMARAAAVPSLRWIAGDVRAGLVEAEPADIVTIGYVLDELEPAERDALIRRAFALTGDLLVVVEPGTPAGWQRILAARDLALGAGGVVVAPCPHQGPCPLVAPDWCHFSRRLARSRLHLRAKRAEVPFEDEKFAYLAVARRPGEALDGRVLTRPRAGSGHVELKLCRQEGDARVTTFSRRDGDIYKVARRLDWGDGLAP</sequence>
<gene>
    <name evidence="5" type="ORF">A6302_02898</name>
</gene>
<dbReference type="Gene3D" id="3.40.50.150">
    <property type="entry name" value="Vaccinia Virus protein VP39"/>
    <property type="match status" value="1"/>
</dbReference>
<name>A0A1E3H1V8_9HYPH</name>
<dbReference type="Pfam" id="PF09243">
    <property type="entry name" value="Rsm22"/>
    <property type="match status" value="1"/>
</dbReference>
<dbReference type="Proteomes" id="UP000094622">
    <property type="component" value="Unassembled WGS sequence"/>
</dbReference>
<comment type="caution">
    <text evidence="5">The sequence shown here is derived from an EMBL/GenBank/DDBJ whole genome shotgun (WGS) entry which is preliminary data.</text>
</comment>
<dbReference type="OrthoDB" id="9799639at2"/>
<keyword evidence="6" id="KW-1185">Reference proteome</keyword>
<dbReference type="GO" id="GO:0015935">
    <property type="term" value="C:small ribosomal subunit"/>
    <property type="evidence" value="ECO:0007669"/>
    <property type="project" value="TreeGrafter"/>
</dbReference>
<dbReference type="PATRIC" id="fig|1439726.3.peg.3053"/>
<dbReference type="PANTHER" id="PTHR13184:SF5">
    <property type="entry name" value="METHYLTRANSFERASE-LIKE PROTEIN 17, MITOCHONDRIAL"/>
    <property type="match status" value="1"/>
</dbReference>
<keyword evidence="3" id="KW-0408">Iron</keyword>
<dbReference type="InterPro" id="IPR015324">
    <property type="entry name" value="Ribosomal_Rsm22-like"/>
</dbReference>
<evidence type="ECO:0000256" key="4">
    <source>
        <dbReference type="ARBA" id="ARBA00023014"/>
    </source>
</evidence>
<proteinExistence type="predicted"/>
<keyword evidence="2" id="KW-0809">Transit peptide</keyword>
<dbReference type="GO" id="GO:0051536">
    <property type="term" value="F:iron-sulfur cluster binding"/>
    <property type="evidence" value="ECO:0007669"/>
    <property type="project" value="UniProtKB-KW"/>
</dbReference>
<evidence type="ECO:0000313" key="6">
    <source>
        <dbReference type="Proteomes" id="UP000094622"/>
    </source>
</evidence>
<keyword evidence="1" id="KW-0479">Metal-binding</keyword>
<accession>A0A1E3H1V8</accession>
<reference evidence="5 6" key="1">
    <citation type="submission" date="2016-07" db="EMBL/GenBank/DDBJ databases">
        <title>Draft Genome Sequence of Methylobrevis pamukkalensis PK2.</title>
        <authorList>
            <person name="Vasilenko O.V."/>
            <person name="Doronina N.V."/>
            <person name="Shmareva M.N."/>
            <person name="Tarlachkov S.V."/>
            <person name="Mustakhimov I."/>
            <person name="Trotsenko Y.A."/>
        </authorList>
    </citation>
    <scope>NUCLEOTIDE SEQUENCE [LARGE SCALE GENOMIC DNA]</scope>
    <source>
        <strain evidence="5 6">PK2</strain>
    </source>
</reference>
<dbReference type="AlphaFoldDB" id="A0A1E3H1V8"/>
<evidence type="ECO:0000256" key="2">
    <source>
        <dbReference type="ARBA" id="ARBA00022946"/>
    </source>
</evidence>
<dbReference type="EMBL" id="MCRJ01000074">
    <property type="protein sequence ID" value="ODN69776.1"/>
    <property type="molecule type" value="Genomic_DNA"/>
</dbReference>
<dbReference type="GO" id="GO:0003735">
    <property type="term" value="F:structural constituent of ribosome"/>
    <property type="evidence" value="ECO:0007669"/>
    <property type="project" value="TreeGrafter"/>
</dbReference>
<protein>
    <submittedName>
        <fullName evidence="5">Mitochondrial small ribosomal subunit Rsm22</fullName>
    </submittedName>
</protein>
<dbReference type="InterPro" id="IPR029063">
    <property type="entry name" value="SAM-dependent_MTases_sf"/>
</dbReference>
<evidence type="ECO:0000313" key="5">
    <source>
        <dbReference type="EMBL" id="ODN69776.1"/>
    </source>
</evidence>
<dbReference type="PANTHER" id="PTHR13184">
    <property type="entry name" value="37S RIBOSOMAL PROTEIN S22"/>
    <property type="match status" value="1"/>
</dbReference>
<dbReference type="GO" id="GO:0008168">
    <property type="term" value="F:methyltransferase activity"/>
    <property type="evidence" value="ECO:0007669"/>
    <property type="project" value="InterPro"/>
</dbReference>
<dbReference type="InterPro" id="IPR052571">
    <property type="entry name" value="Mt_RNA_Methyltransferase"/>
</dbReference>